<evidence type="ECO:0000313" key="6">
    <source>
        <dbReference type="EMBL" id="PKU84652.1"/>
    </source>
</evidence>
<dbReference type="InterPro" id="IPR004294">
    <property type="entry name" value="Carotenoid_Oase"/>
</dbReference>
<dbReference type="STRING" id="906689.A0A2I0X9S0"/>
<accession>A0A2I0X9S0</accession>
<evidence type="ECO:0000313" key="7">
    <source>
        <dbReference type="Proteomes" id="UP000233837"/>
    </source>
</evidence>
<reference evidence="6 7" key="2">
    <citation type="journal article" date="2017" name="Nature">
        <title>The Apostasia genome and the evolution of orchids.</title>
        <authorList>
            <person name="Zhang G.Q."/>
            <person name="Liu K.W."/>
            <person name="Li Z."/>
            <person name="Lohaus R."/>
            <person name="Hsiao Y.Y."/>
            <person name="Niu S.C."/>
            <person name="Wang J.Y."/>
            <person name="Lin Y.C."/>
            <person name="Xu Q."/>
            <person name="Chen L.J."/>
            <person name="Yoshida K."/>
            <person name="Fujiwara S."/>
            <person name="Wang Z.W."/>
            <person name="Zhang Y.Q."/>
            <person name="Mitsuda N."/>
            <person name="Wang M."/>
            <person name="Liu G.H."/>
            <person name="Pecoraro L."/>
            <person name="Huang H.X."/>
            <person name="Xiao X.J."/>
            <person name="Lin M."/>
            <person name="Wu X.Y."/>
            <person name="Wu W.L."/>
            <person name="Chen Y.Y."/>
            <person name="Chang S.B."/>
            <person name="Sakamoto S."/>
            <person name="Ohme-Takagi M."/>
            <person name="Yagi M."/>
            <person name="Zeng S.J."/>
            <person name="Shen C.Y."/>
            <person name="Yeh C.M."/>
            <person name="Luo Y.B."/>
            <person name="Tsai W.C."/>
            <person name="Van de Peer Y."/>
            <person name="Liu Z.J."/>
        </authorList>
    </citation>
    <scope>NUCLEOTIDE SEQUENCE [LARGE SCALE GENOMIC DNA]</scope>
    <source>
        <tissue evidence="6">The whole plant</tissue>
    </source>
</reference>
<evidence type="ECO:0000256" key="2">
    <source>
        <dbReference type="ARBA" id="ARBA00022723"/>
    </source>
</evidence>
<protein>
    <submittedName>
        <fullName evidence="6">Carotenoid 9,10(9',10')-cleavage dioxygenase</fullName>
    </submittedName>
</protein>
<gene>
    <name evidence="6" type="primary">CCD</name>
    <name evidence="6" type="ORF">MA16_Dca022229</name>
</gene>
<dbReference type="AlphaFoldDB" id="A0A2I0X9S0"/>
<dbReference type="EMBL" id="KZ502039">
    <property type="protein sequence ID" value="PKU84652.1"/>
    <property type="molecule type" value="Genomic_DNA"/>
</dbReference>
<name>A0A2I0X9S0_9ASPA</name>
<keyword evidence="4 5" id="KW-0408">Iron</keyword>
<dbReference type="GO" id="GO:0046872">
    <property type="term" value="F:metal ion binding"/>
    <property type="evidence" value="ECO:0007669"/>
    <property type="project" value="UniProtKB-KW"/>
</dbReference>
<evidence type="ECO:0000256" key="5">
    <source>
        <dbReference type="PIRSR" id="PIRSR604294-1"/>
    </source>
</evidence>
<reference evidence="6 7" key="1">
    <citation type="journal article" date="2016" name="Sci. Rep.">
        <title>The Dendrobium catenatum Lindl. genome sequence provides insights into polysaccharide synthase, floral development and adaptive evolution.</title>
        <authorList>
            <person name="Zhang G.Q."/>
            <person name="Xu Q."/>
            <person name="Bian C."/>
            <person name="Tsai W.C."/>
            <person name="Yeh C.M."/>
            <person name="Liu K.W."/>
            <person name="Yoshida K."/>
            <person name="Zhang L.S."/>
            <person name="Chang S.B."/>
            <person name="Chen F."/>
            <person name="Shi Y."/>
            <person name="Su Y.Y."/>
            <person name="Zhang Y.Q."/>
            <person name="Chen L.J."/>
            <person name="Yin Y."/>
            <person name="Lin M."/>
            <person name="Huang H."/>
            <person name="Deng H."/>
            <person name="Wang Z.W."/>
            <person name="Zhu S.L."/>
            <person name="Zhao X."/>
            <person name="Deng C."/>
            <person name="Niu S.C."/>
            <person name="Huang J."/>
            <person name="Wang M."/>
            <person name="Liu G.H."/>
            <person name="Yang H.J."/>
            <person name="Xiao X.J."/>
            <person name="Hsiao Y.Y."/>
            <person name="Wu W.L."/>
            <person name="Chen Y.Y."/>
            <person name="Mitsuda N."/>
            <person name="Ohme-Takagi M."/>
            <person name="Luo Y.B."/>
            <person name="Van de Peer Y."/>
            <person name="Liu Z.J."/>
        </authorList>
    </citation>
    <scope>NUCLEOTIDE SEQUENCE [LARGE SCALE GENOMIC DNA]</scope>
    <source>
        <tissue evidence="6">The whole plant</tissue>
    </source>
</reference>
<dbReference type="Proteomes" id="UP000233837">
    <property type="component" value="Unassembled WGS sequence"/>
</dbReference>
<evidence type="ECO:0000256" key="3">
    <source>
        <dbReference type="ARBA" id="ARBA00022964"/>
    </source>
</evidence>
<keyword evidence="7" id="KW-1185">Reference proteome</keyword>
<dbReference type="GO" id="GO:0016702">
    <property type="term" value="F:oxidoreductase activity, acting on single donors with incorporation of molecular oxygen, incorporation of two atoms of oxygen"/>
    <property type="evidence" value="ECO:0007669"/>
    <property type="project" value="InterPro"/>
</dbReference>
<comment type="cofactor">
    <cofactor evidence="5">
        <name>Fe(2+)</name>
        <dbReference type="ChEBI" id="CHEBI:29033"/>
    </cofactor>
    <text evidence="5">Binds 1 Fe(2+) ion per subunit.</text>
</comment>
<keyword evidence="3 6" id="KW-0560">Oxidoreductase</keyword>
<sequence length="86" mass="9781">MLDYDKKLTQSSTTQLKVDPFTDEMFTVAYLHALPYIIYYVIAGDGVICNSVLITNLEPIAMHDFVITNNYSILMDLLGIVGQRKY</sequence>
<proteinExistence type="inferred from homology"/>
<keyword evidence="2 5" id="KW-0479">Metal-binding</keyword>
<evidence type="ECO:0000256" key="1">
    <source>
        <dbReference type="ARBA" id="ARBA00006787"/>
    </source>
</evidence>
<organism evidence="6 7">
    <name type="scientific">Dendrobium catenatum</name>
    <dbReference type="NCBI Taxonomy" id="906689"/>
    <lineage>
        <taxon>Eukaryota</taxon>
        <taxon>Viridiplantae</taxon>
        <taxon>Streptophyta</taxon>
        <taxon>Embryophyta</taxon>
        <taxon>Tracheophyta</taxon>
        <taxon>Spermatophyta</taxon>
        <taxon>Magnoliopsida</taxon>
        <taxon>Liliopsida</taxon>
        <taxon>Asparagales</taxon>
        <taxon>Orchidaceae</taxon>
        <taxon>Epidendroideae</taxon>
        <taxon>Malaxideae</taxon>
        <taxon>Dendrobiinae</taxon>
        <taxon>Dendrobium</taxon>
    </lineage>
</organism>
<evidence type="ECO:0000256" key="4">
    <source>
        <dbReference type="ARBA" id="ARBA00023004"/>
    </source>
</evidence>
<keyword evidence="3 6" id="KW-0223">Dioxygenase</keyword>
<feature type="binding site" evidence="5">
    <location>
        <position position="63"/>
    </location>
    <ligand>
        <name>Fe cation</name>
        <dbReference type="ChEBI" id="CHEBI:24875"/>
        <note>catalytic</note>
    </ligand>
</feature>
<dbReference type="Pfam" id="PF03055">
    <property type="entry name" value="RPE65"/>
    <property type="match status" value="1"/>
</dbReference>
<comment type="similarity">
    <text evidence="1">Belongs to the carotenoid oxygenase family.</text>
</comment>